<dbReference type="PANTHER" id="PTHR10204:SF34">
    <property type="entry name" value="NAD(P)H DEHYDROGENASE [QUINONE] 1 ISOFORM 1"/>
    <property type="match status" value="1"/>
</dbReference>
<dbReference type="InterPro" id="IPR003680">
    <property type="entry name" value="Flavodoxin_fold"/>
</dbReference>
<evidence type="ECO:0000256" key="1">
    <source>
        <dbReference type="ARBA" id="ARBA00006252"/>
    </source>
</evidence>
<dbReference type="PANTHER" id="PTHR10204">
    <property type="entry name" value="NAD P H OXIDOREDUCTASE-RELATED"/>
    <property type="match status" value="1"/>
</dbReference>
<reference evidence="4" key="1">
    <citation type="submission" date="2021-03" db="EMBL/GenBank/DDBJ databases">
        <authorList>
            <person name="Wang G."/>
        </authorList>
    </citation>
    <scope>NUCLEOTIDE SEQUENCE</scope>
    <source>
        <strain evidence="4">KCTC 12899</strain>
    </source>
</reference>
<gene>
    <name evidence="4" type="ORF">J3U88_04630</name>
</gene>
<dbReference type="AlphaFoldDB" id="A0A8J7U3X7"/>
<dbReference type="Gene3D" id="3.40.50.360">
    <property type="match status" value="1"/>
</dbReference>
<dbReference type="InterPro" id="IPR029039">
    <property type="entry name" value="Flavoprotein-like_sf"/>
</dbReference>
<dbReference type="RefSeq" id="WP_207857153.1">
    <property type="nucleotide sequence ID" value="NZ_JAFREP010000003.1"/>
</dbReference>
<feature type="domain" description="Flavodoxin-like fold" evidence="3">
    <location>
        <begin position="2"/>
        <end position="167"/>
    </location>
</feature>
<protein>
    <submittedName>
        <fullName evidence="4">NAD(P)H-dependent oxidoreductase</fullName>
    </submittedName>
</protein>
<dbReference type="InterPro" id="IPR051545">
    <property type="entry name" value="NAD(P)H_dehydrogenase_qn"/>
</dbReference>
<keyword evidence="2" id="KW-0560">Oxidoreductase</keyword>
<accession>A0A8J7U3X7</accession>
<evidence type="ECO:0000313" key="4">
    <source>
        <dbReference type="EMBL" id="MBO1317736.1"/>
    </source>
</evidence>
<dbReference type="EMBL" id="JAFREP010000003">
    <property type="protein sequence ID" value="MBO1317736.1"/>
    <property type="molecule type" value="Genomic_DNA"/>
</dbReference>
<comment type="caution">
    <text evidence="4">The sequence shown here is derived from an EMBL/GenBank/DDBJ whole genome shotgun (WGS) entry which is preliminary data.</text>
</comment>
<evidence type="ECO:0000259" key="3">
    <source>
        <dbReference type="Pfam" id="PF02525"/>
    </source>
</evidence>
<dbReference type="Pfam" id="PF02525">
    <property type="entry name" value="Flavodoxin_2"/>
    <property type="match status" value="1"/>
</dbReference>
<keyword evidence="5" id="KW-1185">Reference proteome</keyword>
<sequence>MKKICIINGNPKRDSYCGALAEAYQQGALSKDHQVRVFSVGDLAFDPVLREGYDEQQNLEPDLVAVQEAVRWAHHTVWIFPVWWGAMPAALKGLIDRIFLPGFAFRFDCGPLPTKLLAGRSARVITTMDSPPMIYKLLYGAPVHTMMRKTVLEFCGVDPVKITSLGPLKMAANCRKESWLSMVEGIGRRAD</sequence>
<dbReference type="GO" id="GO:0003955">
    <property type="term" value="F:NAD(P)H dehydrogenase (quinone) activity"/>
    <property type="evidence" value="ECO:0007669"/>
    <property type="project" value="TreeGrafter"/>
</dbReference>
<name>A0A8J7U3X7_9BACT</name>
<dbReference type="Proteomes" id="UP000664417">
    <property type="component" value="Unassembled WGS sequence"/>
</dbReference>
<comment type="similarity">
    <text evidence="1">Belongs to the NAD(P)H dehydrogenase (quinone) family.</text>
</comment>
<dbReference type="GO" id="GO:0005829">
    <property type="term" value="C:cytosol"/>
    <property type="evidence" value="ECO:0007669"/>
    <property type="project" value="TreeGrafter"/>
</dbReference>
<organism evidence="4 5">
    <name type="scientific">Acanthopleuribacter pedis</name>
    <dbReference type="NCBI Taxonomy" id="442870"/>
    <lineage>
        <taxon>Bacteria</taxon>
        <taxon>Pseudomonadati</taxon>
        <taxon>Acidobacteriota</taxon>
        <taxon>Holophagae</taxon>
        <taxon>Acanthopleuribacterales</taxon>
        <taxon>Acanthopleuribacteraceae</taxon>
        <taxon>Acanthopleuribacter</taxon>
    </lineage>
</organism>
<evidence type="ECO:0000256" key="2">
    <source>
        <dbReference type="ARBA" id="ARBA00023002"/>
    </source>
</evidence>
<proteinExistence type="inferred from homology"/>
<dbReference type="SUPFAM" id="SSF52218">
    <property type="entry name" value="Flavoproteins"/>
    <property type="match status" value="1"/>
</dbReference>
<evidence type="ECO:0000313" key="5">
    <source>
        <dbReference type="Proteomes" id="UP000664417"/>
    </source>
</evidence>